<keyword evidence="1" id="KW-0472">Membrane</keyword>
<sequence>MYKREQGGNKMEPEVLRSYVSENRELETQLTKRNEQYIFDLKKSMVAANLSEEEQAKTLHEMLPVLVREQKTGKTARQLFGTVSEKMDRLLEEPPVEETKSPWWMWLDNTLLIFGLFGVVTGLMSLLTKSESQTFGFVTLLVTSAVGGWVFYLSYKYIYQYEQPGADRSQRPKMWKTILILMAAFFVWFALLSVTQLLPAPYNFTLPSIVTIALGAVALAGRFYLKKKFNIASSMATQRPKK</sequence>
<protein>
    <recommendedName>
        <fullName evidence="4">DUF1129 domain-containing protein</fullName>
    </recommendedName>
</protein>
<evidence type="ECO:0008006" key="4">
    <source>
        <dbReference type="Google" id="ProtNLM"/>
    </source>
</evidence>
<name>E6LEP6_ENTI1</name>
<dbReference type="Pfam" id="PF06570">
    <property type="entry name" value="DUF1129"/>
    <property type="match status" value="1"/>
</dbReference>
<gene>
    <name evidence="2" type="ORF">HMPREF9088_0836</name>
</gene>
<dbReference type="SUPFAM" id="SSF158560">
    <property type="entry name" value="BH3980-like"/>
    <property type="match status" value="1"/>
</dbReference>
<comment type="caution">
    <text evidence="2">The sequence shown here is derived from an EMBL/GenBank/DDBJ whole genome shotgun (WGS) entry which is preliminary data.</text>
</comment>
<proteinExistence type="predicted"/>
<evidence type="ECO:0000313" key="3">
    <source>
        <dbReference type="Proteomes" id="UP000010296"/>
    </source>
</evidence>
<dbReference type="eggNOG" id="COG4858">
    <property type="taxonomic scope" value="Bacteria"/>
</dbReference>
<dbReference type="HOGENOM" id="CLU_085977_2_0_9"/>
<keyword evidence="1" id="KW-1133">Transmembrane helix</keyword>
<evidence type="ECO:0000256" key="1">
    <source>
        <dbReference type="SAM" id="Phobius"/>
    </source>
</evidence>
<dbReference type="EMBL" id="AEPV01000030">
    <property type="protein sequence ID" value="EFU74337.1"/>
    <property type="molecule type" value="Genomic_DNA"/>
</dbReference>
<dbReference type="STRING" id="888064.HMPREF9088_0836"/>
<accession>E6LEP6</accession>
<reference evidence="2 3" key="1">
    <citation type="submission" date="2010-12" db="EMBL/GenBank/DDBJ databases">
        <authorList>
            <person name="Muzny D."/>
            <person name="Qin X."/>
            <person name="Deng J."/>
            <person name="Jiang H."/>
            <person name="Liu Y."/>
            <person name="Qu J."/>
            <person name="Song X.-Z."/>
            <person name="Zhang L."/>
            <person name="Thornton R."/>
            <person name="Coyle M."/>
            <person name="Francisco L."/>
            <person name="Jackson L."/>
            <person name="Javaid M."/>
            <person name="Korchina V."/>
            <person name="Kovar C."/>
            <person name="Mata R."/>
            <person name="Mathew T."/>
            <person name="Ngo R."/>
            <person name="Nguyen L."/>
            <person name="Nguyen N."/>
            <person name="Okwuonu G."/>
            <person name="Ongeri F."/>
            <person name="Pham C."/>
            <person name="Simmons D."/>
            <person name="Wilczek-Boney K."/>
            <person name="Hale W."/>
            <person name="Jakkamsetti A."/>
            <person name="Pham P."/>
            <person name="Ruth R."/>
            <person name="San Lucas F."/>
            <person name="Warren J."/>
            <person name="Zhang J."/>
            <person name="Zhao Z."/>
            <person name="Zhou C."/>
            <person name="Zhu D."/>
            <person name="Lee S."/>
            <person name="Bess C."/>
            <person name="Blankenburg K."/>
            <person name="Forbes L."/>
            <person name="Fu Q."/>
            <person name="Gubbala S."/>
            <person name="Hirani K."/>
            <person name="Jayaseelan J.C."/>
            <person name="Lara F."/>
            <person name="Munidasa M."/>
            <person name="Palculict T."/>
            <person name="Patil S."/>
            <person name="Pu L.-L."/>
            <person name="Saada N."/>
            <person name="Tang L."/>
            <person name="Weissenberger G."/>
            <person name="Zhu Y."/>
            <person name="Hemphill L."/>
            <person name="Shang Y."/>
            <person name="Youmans B."/>
            <person name="Ayvaz T."/>
            <person name="Ross M."/>
            <person name="Santibanez J."/>
            <person name="Aqrawi P."/>
            <person name="Gross S."/>
            <person name="Joshi V."/>
            <person name="Fowler G."/>
            <person name="Nazareth L."/>
            <person name="Reid J."/>
            <person name="Worley K."/>
            <person name="Petrosino J."/>
            <person name="Highlander S."/>
            <person name="Gibbs R."/>
        </authorList>
    </citation>
    <scope>NUCLEOTIDE SEQUENCE [LARGE SCALE GENOMIC DNA]</scope>
    <source>
        <strain evidence="3">DSM 15952 / CCUG 50447 / LMG 22039 / TP 1.5</strain>
    </source>
</reference>
<feature type="transmembrane region" description="Helical" evidence="1">
    <location>
        <begin position="134"/>
        <end position="153"/>
    </location>
</feature>
<dbReference type="AlphaFoldDB" id="E6LEP6"/>
<keyword evidence="3" id="KW-1185">Reference proteome</keyword>
<organism evidence="2 3">
    <name type="scientific">Enterococcus italicus (strain DSM 15952 / CCUG 50447 / LMG 22039 / TP 1.5)</name>
    <dbReference type="NCBI Taxonomy" id="888064"/>
    <lineage>
        <taxon>Bacteria</taxon>
        <taxon>Bacillati</taxon>
        <taxon>Bacillota</taxon>
        <taxon>Bacilli</taxon>
        <taxon>Lactobacillales</taxon>
        <taxon>Enterococcaceae</taxon>
        <taxon>Enterococcus</taxon>
    </lineage>
</organism>
<dbReference type="Proteomes" id="UP000010296">
    <property type="component" value="Unassembled WGS sequence"/>
</dbReference>
<dbReference type="PIRSF" id="PIRSF033111">
    <property type="entry name" value="UCP033111"/>
    <property type="match status" value="1"/>
</dbReference>
<dbReference type="InterPro" id="IPR009214">
    <property type="entry name" value="DUF1129"/>
</dbReference>
<feature type="transmembrane region" description="Helical" evidence="1">
    <location>
        <begin position="110"/>
        <end position="128"/>
    </location>
</feature>
<feature type="transmembrane region" description="Helical" evidence="1">
    <location>
        <begin position="174"/>
        <end position="198"/>
    </location>
</feature>
<keyword evidence="1" id="KW-0812">Transmembrane</keyword>
<feature type="transmembrane region" description="Helical" evidence="1">
    <location>
        <begin position="204"/>
        <end position="225"/>
    </location>
</feature>
<evidence type="ECO:0000313" key="2">
    <source>
        <dbReference type="EMBL" id="EFU74337.1"/>
    </source>
</evidence>